<keyword evidence="2" id="KW-0456">Lyase</keyword>
<dbReference type="InterPro" id="IPR002762">
    <property type="entry name" value="CbiX-like"/>
</dbReference>
<keyword evidence="1" id="KW-0479">Metal-binding</keyword>
<dbReference type="SUPFAM" id="SSF53800">
    <property type="entry name" value="Chelatase"/>
    <property type="match status" value="1"/>
</dbReference>
<dbReference type="InterPro" id="IPR050963">
    <property type="entry name" value="Sirohydro_Cobaltochel/CbiX"/>
</dbReference>
<dbReference type="Gene3D" id="3.40.50.1400">
    <property type="match status" value="2"/>
</dbReference>
<dbReference type="EMBL" id="JAJUOS010000008">
    <property type="protein sequence ID" value="MCE5974203.1"/>
    <property type="molecule type" value="Genomic_DNA"/>
</dbReference>
<dbReference type="PANTHER" id="PTHR33542:SF3">
    <property type="entry name" value="SIROHYDROCHLORIN FERROCHELATASE, CHLOROPLASTIC"/>
    <property type="match status" value="1"/>
</dbReference>
<name>A0ABS8YX21_9RHOB</name>
<evidence type="ECO:0000256" key="2">
    <source>
        <dbReference type="ARBA" id="ARBA00023239"/>
    </source>
</evidence>
<dbReference type="CDD" id="cd03416">
    <property type="entry name" value="CbiX_SirB_N"/>
    <property type="match status" value="1"/>
</dbReference>
<evidence type="ECO:0000313" key="4">
    <source>
        <dbReference type="Proteomes" id="UP001521181"/>
    </source>
</evidence>
<proteinExistence type="predicted"/>
<organism evidence="3 4">
    <name type="scientific">Rhodobacter flavimaris</name>
    <dbReference type="NCBI Taxonomy" id="2907145"/>
    <lineage>
        <taxon>Bacteria</taxon>
        <taxon>Pseudomonadati</taxon>
        <taxon>Pseudomonadota</taxon>
        <taxon>Alphaproteobacteria</taxon>
        <taxon>Rhodobacterales</taxon>
        <taxon>Rhodobacter group</taxon>
        <taxon>Rhodobacter</taxon>
    </lineage>
</organism>
<reference evidence="3 4" key="1">
    <citation type="submission" date="2021-12" db="EMBL/GenBank/DDBJ databases">
        <title>Sinirhodobacter sp. WL0062 is a bacterium isolated from seawater.</title>
        <authorList>
            <person name="Wang L."/>
            <person name="He W."/>
            <person name="Zhang D.-F."/>
        </authorList>
    </citation>
    <scope>NUCLEOTIDE SEQUENCE [LARGE SCALE GENOMIC DNA]</scope>
    <source>
        <strain evidence="3 4">WL0062</strain>
    </source>
</reference>
<protein>
    <submittedName>
        <fullName evidence="3">Cobalamin biosynthesis protein CbiX</fullName>
    </submittedName>
</protein>
<dbReference type="Proteomes" id="UP001521181">
    <property type="component" value="Unassembled WGS sequence"/>
</dbReference>
<dbReference type="RefSeq" id="WP_233677172.1">
    <property type="nucleotide sequence ID" value="NZ_JAJUOS010000008.1"/>
</dbReference>
<keyword evidence="4" id="KW-1185">Reference proteome</keyword>
<sequence>MKQIVIAAHGSPSDPAPQQAALEDLAQRVGALCPGDTVRAATLASPGALEAAFEGLTDPVVYPFFMAEGWFTRRELPRRLAKAGLTARHMRPFGLDPHLPALIARTCLEAALSAGIEPESADLILVGHGSKVAHRSKDSTYAMAETLRRSLPFWRIRVALIEEPPFLNDIAAQSLNGLCLPFFALRAGHVENDIPEALEEAAFNGPLLPAIGEHPQVPALIAAAIARE</sequence>
<gene>
    <name evidence="3" type="ORF">LZA78_11975</name>
</gene>
<accession>A0ABS8YX21</accession>
<evidence type="ECO:0000313" key="3">
    <source>
        <dbReference type="EMBL" id="MCE5974203.1"/>
    </source>
</evidence>
<evidence type="ECO:0000256" key="1">
    <source>
        <dbReference type="ARBA" id="ARBA00022723"/>
    </source>
</evidence>
<dbReference type="Pfam" id="PF01903">
    <property type="entry name" value="CbiX"/>
    <property type="match status" value="1"/>
</dbReference>
<dbReference type="PANTHER" id="PTHR33542">
    <property type="entry name" value="SIROHYDROCHLORIN FERROCHELATASE, CHLOROPLASTIC"/>
    <property type="match status" value="1"/>
</dbReference>
<comment type="caution">
    <text evidence="3">The sequence shown here is derived from an EMBL/GenBank/DDBJ whole genome shotgun (WGS) entry which is preliminary data.</text>
</comment>